<gene>
    <name evidence="2" type="ORF">GPDM_06425</name>
</gene>
<keyword evidence="1" id="KW-1133">Transmembrane helix</keyword>
<dbReference type="AlphaFoldDB" id="E7RFN9"/>
<organism evidence="2 3">
    <name type="scientific">Planococcus donghaensis MPA1U2</name>
    <dbReference type="NCBI Taxonomy" id="933115"/>
    <lineage>
        <taxon>Bacteria</taxon>
        <taxon>Bacillati</taxon>
        <taxon>Bacillota</taxon>
        <taxon>Bacilli</taxon>
        <taxon>Bacillales</taxon>
        <taxon>Caryophanaceae</taxon>
        <taxon>Planococcus</taxon>
    </lineage>
</organism>
<dbReference type="EMBL" id="AEPB01000022">
    <property type="protein sequence ID" value="EGA90159.1"/>
    <property type="molecule type" value="Genomic_DNA"/>
</dbReference>
<protein>
    <recommendedName>
        <fullName evidence="4">Holin-like toxin</fullName>
    </recommendedName>
</protein>
<comment type="caution">
    <text evidence="2">The sequence shown here is derived from an EMBL/GenBank/DDBJ whole genome shotgun (WGS) entry which is preliminary data.</text>
</comment>
<sequence>MTIAESFGLVFTSIGLTISALTLVVSMILVINKKK</sequence>
<evidence type="ECO:0000313" key="3">
    <source>
        <dbReference type="Proteomes" id="UP000003052"/>
    </source>
</evidence>
<proteinExistence type="predicted"/>
<evidence type="ECO:0008006" key="4">
    <source>
        <dbReference type="Google" id="ProtNLM"/>
    </source>
</evidence>
<dbReference type="Proteomes" id="UP000003052">
    <property type="component" value="Unassembled WGS sequence"/>
</dbReference>
<accession>E7RFN9</accession>
<evidence type="ECO:0000256" key="1">
    <source>
        <dbReference type="SAM" id="Phobius"/>
    </source>
</evidence>
<keyword evidence="1" id="KW-0812">Transmembrane</keyword>
<evidence type="ECO:0000313" key="2">
    <source>
        <dbReference type="EMBL" id="EGA90159.1"/>
    </source>
</evidence>
<name>E7RFN9_9BACL</name>
<keyword evidence="1" id="KW-0472">Membrane</keyword>
<reference evidence="2 3" key="1">
    <citation type="journal article" date="2011" name="J. Bacteriol.">
        <title>The Draft Genome of Planococcus donghaensis MPA1U2 Reveals Nonsporulation Pathways Controlled by a Conserved Spo0A Regulon.</title>
        <authorList>
            <person name="Pearson M.D."/>
            <person name="Noller H.F."/>
        </authorList>
    </citation>
    <scope>NUCLEOTIDE SEQUENCE [LARGE SCALE GENOMIC DNA]</scope>
    <source>
        <strain evidence="2 3">MPA1U2</strain>
    </source>
</reference>
<feature type="transmembrane region" description="Helical" evidence="1">
    <location>
        <begin position="6"/>
        <end position="31"/>
    </location>
</feature>